<feature type="transmembrane region" description="Helical" evidence="6">
    <location>
        <begin position="370"/>
        <end position="390"/>
    </location>
</feature>
<feature type="transmembrane region" description="Helical" evidence="6">
    <location>
        <begin position="223"/>
        <end position="248"/>
    </location>
</feature>
<name>A0A7W6MY10_9BACT</name>
<dbReference type="EMBL" id="JACIES010000002">
    <property type="protein sequence ID" value="MBB4025562.1"/>
    <property type="molecule type" value="Genomic_DNA"/>
</dbReference>
<dbReference type="RefSeq" id="WP_151411485.1">
    <property type="nucleotide sequence ID" value="NZ_BMOZ01000014.1"/>
</dbReference>
<feature type="transmembrane region" description="Helical" evidence="6">
    <location>
        <begin position="159"/>
        <end position="178"/>
    </location>
</feature>
<feature type="transmembrane region" description="Helical" evidence="6">
    <location>
        <begin position="428"/>
        <end position="454"/>
    </location>
</feature>
<feature type="transmembrane region" description="Helical" evidence="6">
    <location>
        <begin position="460"/>
        <end position="486"/>
    </location>
</feature>
<gene>
    <name evidence="7" type="ORF">GGR14_001334</name>
</gene>
<protein>
    <submittedName>
        <fullName evidence="7">PST family polysaccharide transporter</fullName>
    </submittedName>
</protein>
<organism evidence="7 8">
    <name type="scientific">Butyricimonas faecihominis</name>
    <dbReference type="NCBI Taxonomy" id="1472416"/>
    <lineage>
        <taxon>Bacteria</taxon>
        <taxon>Pseudomonadati</taxon>
        <taxon>Bacteroidota</taxon>
        <taxon>Bacteroidia</taxon>
        <taxon>Bacteroidales</taxon>
        <taxon>Odoribacteraceae</taxon>
        <taxon>Butyricimonas</taxon>
    </lineage>
</organism>
<evidence type="ECO:0000313" key="8">
    <source>
        <dbReference type="Proteomes" id="UP000546007"/>
    </source>
</evidence>
<feature type="transmembrane region" description="Helical" evidence="6">
    <location>
        <begin position="396"/>
        <end position="421"/>
    </location>
</feature>
<feature type="transmembrane region" description="Helical" evidence="6">
    <location>
        <begin position="260"/>
        <end position="284"/>
    </location>
</feature>
<dbReference type="GO" id="GO:0005886">
    <property type="term" value="C:plasma membrane"/>
    <property type="evidence" value="ECO:0007669"/>
    <property type="project" value="UniProtKB-SubCell"/>
</dbReference>
<evidence type="ECO:0000256" key="2">
    <source>
        <dbReference type="ARBA" id="ARBA00022475"/>
    </source>
</evidence>
<dbReference type="Proteomes" id="UP000546007">
    <property type="component" value="Unassembled WGS sequence"/>
</dbReference>
<feature type="transmembrane region" description="Helical" evidence="6">
    <location>
        <begin position="305"/>
        <end position="329"/>
    </location>
</feature>
<proteinExistence type="predicted"/>
<sequence>MKEESYKNIFKTTFLFGFVQVFNILIKVITNKIVAVLLGAEGMGIVGIYNNTLEFIKSGTSLGISQSAVRDISEANAKDDDKRFSSTISVTNRVIIITGLLGGIVTLLLSPWLSEWTLGNRDYTFAFMLLSIVVVARILTDGQLAILKGMRQLRSLAKASMLGAVAGLVVGGPMYYLYGLQGVVPSLITCALVALFFSNYYVRKIRYEHVVLTINEVITNASSMIKMGIALVFASFLANIVALTISAYMRAHGGLQDVGFYNAGLMILNGYFGIIITALTTDYYPRIAAINNDNILLQKELNKQASVSLVLCCPLVVFFLFLLPFFVQILYSKEFMPTVEFIRVAIWGTLVTICSNQVDMILVAKFKMKLFTIIAILYRVLQLGVSLVFYQSYGLLGMGISMTVLGVIHMLIMTTVVYQLYKIHFDRLFVKIVIVVSGLAISAMVVCMLGNFILKYSIGSLLVILSCMFSLYVSNKYFGINLLLYLKNKI</sequence>
<keyword evidence="4 6" id="KW-1133">Transmembrane helix</keyword>
<evidence type="ECO:0000256" key="6">
    <source>
        <dbReference type="SAM" id="Phobius"/>
    </source>
</evidence>
<dbReference type="PANTHER" id="PTHR30250:SF11">
    <property type="entry name" value="O-ANTIGEN TRANSPORTER-RELATED"/>
    <property type="match status" value="1"/>
</dbReference>
<keyword evidence="5 6" id="KW-0472">Membrane</keyword>
<keyword evidence="2" id="KW-1003">Cell membrane</keyword>
<evidence type="ECO:0000256" key="3">
    <source>
        <dbReference type="ARBA" id="ARBA00022692"/>
    </source>
</evidence>
<reference evidence="7 8" key="1">
    <citation type="submission" date="2020-08" db="EMBL/GenBank/DDBJ databases">
        <title>Genomic Encyclopedia of Type Strains, Phase IV (KMG-IV): sequencing the most valuable type-strain genomes for metagenomic binning, comparative biology and taxonomic classification.</title>
        <authorList>
            <person name="Goeker M."/>
        </authorList>
    </citation>
    <scope>NUCLEOTIDE SEQUENCE [LARGE SCALE GENOMIC DNA]</scope>
    <source>
        <strain evidence="7 8">DSM 105721</strain>
    </source>
</reference>
<dbReference type="GeneID" id="93103224"/>
<feature type="transmembrane region" description="Helical" evidence="6">
    <location>
        <begin position="184"/>
        <end position="202"/>
    </location>
</feature>
<feature type="transmembrane region" description="Helical" evidence="6">
    <location>
        <begin position="125"/>
        <end position="147"/>
    </location>
</feature>
<dbReference type="Pfam" id="PF13440">
    <property type="entry name" value="Polysacc_synt_3"/>
    <property type="match status" value="1"/>
</dbReference>
<dbReference type="InterPro" id="IPR050833">
    <property type="entry name" value="Poly_Biosynth_Transport"/>
</dbReference>
<evidence type="ECO:0000313" key="7">
    <source>
        <dbReference type="EMBL" id="MBB4025562.1"/>
    </source>
</evidence>
<evidence type="ECO:0000256" key="1">
    <source>
        <dbReference type="ARBA" id="ARBA00004651"/>
    </source>
</evidence>
<evidence type="ECO:0000256" key="4">
    <source>
        <dbReference type="ARBA" id="ARBA00022989"/>
    </source>
</evidence>
<accession>A0A7W6MY10</accession>
<dbReference type="OrthoDB" id="9769862at2"/>
<comment type="subcellular location">
    <subcellularLocation>
        <location evidence="1">Cell membrane</location>
        <topology evidence="1">Multi-pass membrane protein</topology>
    </subcellularLocation>
</comment>
<keyword evidence="3 6" id="KW-0812">Transmembrane</keyword>
<feature type="transmembrane region" description="Helical" evidence="6">
    <location>
        <begin position="94"/>
        <end position="113"/>
    </location>
</feature>
<feature type="transmembrane region" description="Helical" evidence="6">
    <location>
        <begin position="341"/>
        <end position="358"/>
    </location>
</feature>
<evidence type="ECO:0000256" key="5">
    <source>
        <dbReference type="ARBA" id="ARBA00023136"/>
    </source>
</evidence>
<comment type="caution">
    <text evidence="7">The sequence shown here is derived from an EMBL/GenBank/DDBJ whole genome shotgun (WGS) entry which is preliminary data.</text>
</comment>
<dbReference type="AlphaFoldDB" id="A0A7W6MY10"/>
<keyword evidence="8" id="KW-1185">Reference proteome</keyword>
<dbReference type="PANTHER" id="PTHR30250">
    <property type="entry name" value="PST FAMILY PREDICTED COLANIC ACID TRANSPORTER"/>
    <property type="match status" value="1"/>
</dbReference>